<dbReference type="PANTHER" id="PTHR43289:SF6">
    <property type="entry name" value="SERINE_THREONINE-PROTEIN KINASE NEKL-3"/>
    <property type="match status" value="1"/>
</dbReference>
<dbReference type="SUPFAM" id="SSF56112">
    <property type="entry name" value="Protein kinase-like (PK-like)"/>
    <property type="match status" value="1"/>
</dbReference>
<dbReference type="Gene3D" id="3.80.10.10">
    <property type="entry name" value="Ribonuclease Inhibitor"/>
    <property type="match status" value="1"/>
</dbReference>
<keyword evidence="1" id="KW-0808">Transferase</keyword>
<dbReference type="Proteomes" id="UP000004947">
    <property type="component" value="Unassembled WGS sequence"/>
</dbReference>
<dbReference type="Gene3D" id="3.30.200.20">
    <property type="entry name" value="Phosphorylase Kinase, domain 1"/>
    <property type="match status" value="1"/>
</dbReference>
<keyword evidence="2" id="KW-0547">Nucleotide-binding</keyword>
<evidence type="ECO:0000256" key="5">
    <source>
        <dbReference type="SAM" id="Phobius"/>
    </source>
</evidence>
<dbReference type="GO" id="GO:0005524">
    <property type="term" value="F:ATP binding"/>
    <property type="evidence" value="ECO:0007669"/>
    <property type="project" value="UniProtKB-KW"/>
</dbReference>
<keyword evidence="5" id="KW-0472">Membrane</keyword>
<feature type="domain" description="Protein kinase" evidence="6">
    <location>
        <begin position="36"/>
        <end position="321"/>
    </location>
</feature>
<keyword evidence="3 7" id="KW-0418">Kinase</keyword>
<dbReference type="eggNOG" id="COG0515">
    <property type="taxonomic scope" value="Bacteria"/>
</dbReference>
<dbReference type="PANTHER" id="PTHR43289">
    <property type="entry name" value="MITOGEN-ACTIVATED PROTEIN KINASE KINASE KINASE 20-RELATED"/>
    <property type="match status" value="1"/>
</dbReference>
<proteinExistence type="predicted"/>
<keyword evidence="8" id="KW-1185">Reference proteome</keyword>
<dbReference type="InterPro" id="IPR000719">
    <property type="entry name" value="Prot_kinase_dom"/>
</dbReference>
<keyword evidence="4" id="KW-0067">ATP-binding</keyword>
<dbReference type="SMART" id="SM00220">
    <property type="entry name" value="S_TKc"/>
    <property type="match status" value="1"/>
</dbReference>
<dbReference type="AlphaFoldDB" id="A6DM20"/>
<sequence>MNERRDNLEDFFDEVINGDDCSASILNSILDCNQRYTGFDFYEEGGSKAIFKAQDQMTQRQVAFAKLKGSATKGQTENFLREARINALLQHPNIVPVYDIGINEDEPFFAMKFVHGRTLADIIRSLRKNESATSAEYSRTELIDIFLKICDATSYAHSNGVLHLDLKPENIRIDNFGDVQLCDWGLARLIDGSDKITDEFGSLEQYSINQEDMNKLTVDGYIKGTPGFMAPEQAGSTEDRKGIPTDVYSLGVILYYILSYKQAFRGDINAIIAKTLEGDFCKPSVHRENIPKALESICLKAMSLRAVDRYNSVSTMKDDILSYRNGYLTSAEEKGLWKVFSLFIKRNIAVSFSLLASFILILILSFAYVDSLKNERDKANKALALAQEEKEKRQYLSDLGVDFFIKQAKQMVVFHSFEEAEKVIEQIPESEFTEAQKIQVRDLFGRVAFYRQQYNKALTLLEGTKERNNKFLLTMARKYAKRKSSDQVLLKGDDFVELLGELEAFNIQHAWSSYEYEILHYSDIYEHIKAVEKMIHVKNNSVENLNIKLTEKEGKYFLDLSNNPDVHSVVGIRSMPLTGLNLSGSGIKDFRMALLKDLPLEELDVSHCRLTDYGFLMHYKNLKKITVSAKESQYPSFIKYAKGLEVIIRQ</sequence>
<dbReference type="OrthoDB" id="9813021at2"/>
<dbReference type="EMBL" id="ABCK01000010">
    <property type="protein sequence ID" value="EDM27318.1"/>
    <property type="molecule type" value="Genomic_DNA"/>
</dbReference>
<dbReference type="RefSeq" id="WP_007278923.1">
    <property type="nucleotide sequence ID" value="NZ_ABCK01000010.1"/>
</dbReference>
<dbReference type="STRING" id="313628.LNTAR_21430"/>
<dbReference type="PROSITE" id="PS50011">
    <property type="entry name" value="PROTEIN_KINASE_DOM"/>
    <property type="match status" value="1"/>
</dbReference>
<accession>A6DM20</accession>
<feature type="transmembrane region" description="Helical" evidence="5">
    <location>
        <begin position="348"/>
        <end position="369"/>
    </location>
</feature>
<comment type="caution">
    <text evidence="7">The sequence shown here is derived from an EMBL/GenBank/DDBJ whole genome shotgun (WGS) entry which is preliminary data.</text>
</comment>
<evidence type="ECO:0000313" key="8">
    <source>
        <dbReference type="Proteomes" id="UP000004947"/>
    </source>
</evidence>
<dbReference type="Pfam" id="PF00069">
    <property type="entry name" value="Pkinase"/>
    <property type="match status" value="1"/>
</dbReference>
<dbReference type="CDD" id="cd14014">
    <property type="entry name" value="STKc_PknB_like"/>
    <property type="match status" value="1"/>
</dbReference>
<name>A6DM20_9BACT</name>
<keyword evidence="5" id="KW-1133">Transmembrane helix</keyword>
<keyword evidence="5" id="KW-0812">Transmembrane</keyword>
<evidence type="ECO:0000259" key="6">
    <source>
        <dbReference type="PROSITE" id="PS50011"/>
    </source>
</evidence>
<evidence type="ECO:0000256" key="2">
    <source>
        <dbReference type="ARBA" id="ARBA00022741"/>
    </source>
</evidence>
<evidence type="ECO:0000256" key="1">
    <source>
        <dbReference type="ARBA" id="ARBA00022679"/>
    </source>
</evidence>
<dbReference type="InterPro" id="IPR032675">
    <property type="entry name" value="LRR_dom_sf"/>
</dbReference>
<evidence type="ECO:0000313" key="7">
    <source>
        <dbReference type="EMBL" id="EDM27318.1"/>
    </source>
</evidence>
<dbReference type="GO" id="GO:0004674">
    <property type="term" value="F:protein serine/threonine kinase activity"/>
    <property type="evidence" value="ECO:0007669"/>
    <property type="project" value="TreeGrafter"/>
</dbReference>
<dbReference type="Gene3D" id="1.10.510.10">
    <property type="entry name" value="Transferase(Phosphotransferase) domain 1"/>
    <property type="match status" value="1"/>
</dbReference>
<reference evidence="7 8" key="1">
    <citation type="journal article" date="2010" name="J. Bacteriol.">
        <title>Genome sequence of Lentisphaera araneosa HTCC2155T, the type species of the order Lentisphaerales in the phylum Lentisphaerae.</title>
        <authorList>
            <person name="Thrash J.C."/>
            <person name="Cho J.C."/>
            <person name="Vergin K.L."/>
            <person name="Morris R.M."/>
            <person name="Giovannoni S.J."/>
        </authorList>
    </citation>
    <scope>NUCLEOTIDE SEQUENCE [LARGE SCALE GENOMIC DNA]</scope>
    <source>
        <strain evidence="7 8">HTCC2155</strain>
    </source>
</reference>
<evidence type="ECO:0000256" key="4">
    <source>
        <dbReference type="ARBA" id="ARBA00022840"/>
    </source>
</evidence>
<dbReference type="InterPro" id="IPR011009">
    <property type="entry name" value="Kinase-like_dom_sf"/>
</dbReference>
<evidence type="ECO:0000256" key="3">
    <source>
        <dbReference type="ARBA" id="ARBA00022777"/>
    </source>
</evidence>
<gene>
    <name evidence="7" type="ORF">LNTAR_21430</name>
</gene>
<protein>
    <submittedName>
        <fullName evidence="7">Serine/threonine-protein kinase</fullName>
    </submittedName>
</protein>
<organism evidence="7 8">
    <name type="scientific">Lentisphaera araneosa HTCC2155</name>
    <dbReference type="NCBI Taxonomy" id="313628"/>
    <lineage>
        <taxon>Bacteria</taxon>
        <taxon>Pseudomonadati</taxon>
        <taxon>Lentisphaerota</taxon>
        <taxon>Lentisphaeria</taxon>
        <taxon>Lentisphaerales</taxon>
        <taxon>Lentisphaeraceae</taxon>
        <taxon>Lentisphaera</taxon>
    </lineage>
</organism>
<dbReference type="SUPFAM" id="SSF52075">
    <property type="entry name" value="Outer arm dynein light chain 1"/>
    <property type="match status" value="1"/>
</dbReference>